<proteinExistence type="inferred from homology"/>
<dbReference type="PANTHER" id="PTHR43007:SF1">
    <property type="entry name" value="2-PHOSPHO-L-LACTATE TRANSFERASE"/>
    <property type="match status" value="1"/>
</dbReference>
<name>I4EGC3_9BACT</name>
<dbReference type="CDD" id="cd07186">
    <property type="entry name" value="CofD_like"/>
    <property type="match status" value="1"/>
</dbReference>
<dbReference type="RefSeq" id="WP_008477308.1">
    <property type="nucleotide sequence ID" value="NZ_CAGS01000189.1"/>
</dbReference>
<gene>
    <name evidence="3" type="primary">cofD</name>
    <name evidence="3" type="ORF">NITHO_2690004</name>
</gene>
<evidence type="ECO:0000313" key="4">
    <source>
        <dbReference type="Proteomes" id="UP000004221"/>
    </source>
</evidence>
<dbReference type="GO" id="GO:0043743">
    <property type="term" value="F:LPPG:FO 2-phospho-L-lactate transferase activity"/>
    <property type="evidence" value="ECO:0007669"/>
    <property type="project" value="InterPro"/>
</dbReference>
<accession>I4EGC3</accession>
<dbReference type="EC" id="2.7.8.-" evidence="3"/>
<dbReference type="PANTHER" id="PTHR43007">
    <property type="entry name" value="2-PHOSPHO-L-LACTATE TRANSFERASE"/>
    <property type="match status" value="1"/>
</dbReference>
<dbReference type="SUPFAM" id="SSF142338">
    <property type="entry name" value="CofD-like"/>
    <property type="match status" value="1"/>
</dbReference>
<dbReference type="InterPro" id="IPR038136">
    <property type="entry name" value="CofD-like_dom_sf"/>
</dbReference>
<keyword evidence="2" id="KW-0460">Magnesium</keyword>
<dbReference type="Gene3D" id="3.40.50.10680">
    <property type="entry name" value="CofD-like domains"/>
    <property type="match status" value="1"/>
</dbReference>
<organism evidence="3 4">
    <name type="scientific">Nitrolancea hollandica Lb</name>
    <dbReference type="NCBI Taxonomy" id="1129897"/>
    <lineage>
        <taxon>Bacteria</taxon>
        <taxon>Pseudomonadati</taxon>
        <taxon>Thermomicrobiota</taxon>
        <taxon>Thermomicrobia</taxon>
        <taxon>Sphaerobacterales</taxon>
        <taxon>Sphaerobacterineae</taxon>
        <taxon>Sphaerobacteraceae</taxon>
        <taxon>Nitrolancea</taxon>
    </lineage>
</organism>
<protein>
    <submittedName>
        <fullName evidence="3">LPPG:FO 2-phospho-L-lactate transferase</fullName>
        <ecNumber evidence="3">2.7.8.-</ecNumber>
    </submittedName>
</protein>
<reference evidence="3 4" key="1">
    <citation type="journal article" date="2012" name="ISME J.">
        <title>Nitrification expanded: discovery, physiology and genomics of a nitrite-oxidizing bacterium from the phylum Chloroflexi.</title>
        <authorList>
            <person name="Sorokin D.Y."/>
            <person name="Lucker S."/>
            <person name="Vejmelkova D."/>
            <person name="Kostrikina N.A."/>
            <person name="Kleerebezem R."/>
            <person name="Rijpstra W.I."/>
            <person name="Damste J.S."/>
            <person name="Le Paslier D."/>
            <person name="Muyzer G."/>
            <person name="Wagner M."/>
            <person name="van Loosdrecht M.C."/>
            <person name="Daims H."/>
        </authorList>
    </citation>
    <scope>NUCLEOTIDE SEQUENCE [LARGE SCALE GENOMIC DNA]</scope>
    <source>
        <strain evidence="4">none</strain>
    </source>
</reference>
<sequence length="325" mass="34741">MGEPTSSAGRIAALSGGVGGAKFVHGLAMAAPNAQLSVIVNTADDFSLFGLHISPDIDTVMYTLAGIANDETGWGISNETFTTLEMIGRYKRDTWFWLGDKDFATHILRTERLRSGATLTSVTAELASALGVGAAILPMCDDPVMTLVETPDGTLPFQDYFVRRRHQDTVLGIRLDGIAAAKMSTAVELALSGADMVILGPSNPIVSIGPILSLPGLRDRLRTLRRPIVAISPIVGGKALKGPADRMMESLGYEVSAFGVANLYRDFLTGMVIDEQDARLAHRINGLGIPTLVTDTVMRSTDDRRRLADAVITFGRGLTGSEQPR</sequence>
<dbReference type="OrthoDB" id="7466225at2"/>
<dbReference type="GO" id="GO:0000287">
    <property type="term" value="F:magnesium ion binding"/>
    <property type="evidence" value="ECO:0007669"/>
    <property type="project" value="InterPro"/>
</dbReference>
<dbReference type="EMBL" id="CAGS01000189">
    <property type="protein sequence ID" value="CCF83735.1"/>
    <property type="molecule type" value="Genomic_DNA"/>
</dbReference>
<dbReference type="AlphaFoldDB" id="I4EGC3"/>
<evidence type="ECO:0000313" key="3">
    <source>
        <dbReference type="EMBL" id="CCF83735.1"/>
    </source>
</evidence>
<dbReference type="InterPro" id="IPR002882">
    <property type="entry name" value="CofD"/>
</dbReference>
<comment type="caution">
    <text evidence="3">The sequence shown here is derived from an EMBL/GenBank/DDBJ whole genome shotgun (WGS) entry which is preliminary data.</text>
</comment>
<dbReference type="Pfam" id="PF01933">
    <property type="entry name" value="CofD"/>
    <property type="match status" value="1"/>
</dbReference>
<dbReference type="NCBIfam" id="TIGR01819">
    <property type="entry name" value="F420_cofD"/>
    <property type="match status" value="1"/>
</dbReference>
<dbReference type="Proteomes" id="UP000004221">
    <property type="component" value="Unassembled WGS sequence"/>
</dbReference>
<dbReference type="HAMAP" id="MF_01257">
    <property type="entry name" value="CofD"/>
    <property type="match status" value="1"/>
</dbReference>
<dbReference type="InterPro" id="IPR010115">
    <property type="entry name" value="FbiA/CofD"/>
</dbReference>
<evidence type="ECO:0000256" key="1">
    <source>
        <dbReference type="ARBA" id="ARBA00022679"/>
    </source>
</evidence>
<dbReference type="Gene3D" id="1.10.8.240">
    <property type="entry name" value="CofD-like domain"/>
    <property type="match status" value="1"/>
</dbReference>
<keyword evidence="4" id="KW-1185">Reference proteome</keyword>
<evidence type="ECO:0000256" key="2">
    <source>
        <dbReference type="ARBA" id="ARBA00022842"/>
    </source>
</evidence>
<keyword evidence="1 3" id="KW-0808">Transferase</keyword>